<evidence type="ECO:0000313" key="3">
    <source>
        <dbReference type="Proteomes" id="UP000029273"/>
    </source>
</evidence>
<name>A0A1A6C3Q3_9GAMM</name>
<accession>A0A1A6C3Q3</accession>
<dbReference type="EMBL" id="JQSG02000003">
    <property type="protein sequence ID" value="OBS09175.1"/>
    <property type="molecule type" value="Genomic_DNA"/>
</dbReference>
<gene>
    <name evidence="2" type="ORF">Thpro_021503</name>
</gene>
<comment type="caution">
    <text evidence="2">The sequence shown here is derived from an EMBL/GenBank/DDBJ whole genome shotgun (WGS) entry which is preliminary data.</text>
</comment>
<evidence type="ECO:0000313" key="2">
    <source>
        <dbReference type="EMBL" id="OBS09175.1"/>
    </source>
</evidence>
<reference evidence="2 3" key="1">
    <citation type="journal article" date="2014" name="Genome Announc.">
        <title>Draft Genome Sequence of the Iron-Oxidizing, Acidophilic, and Halotolerant 'Thiobacillus prosperus' Type Strain DSM 5130.</title>
        <authorList>
            <person name="Ossandon F.J."/>
            <person name="Cardenas J.P."/>
            <person name="Corbett M."/>
            <person name="Quatrini R."/>
            <person name="Holmes D.S."/>
            <person name="Watkin E."/>
        </authorList>
    </citation>
    <scope>NUCLEOTIDE SEQUENCE [LARGE SCALE GENOMIC DNA]</scope>
    <source>
        <strain evidence="2 3">DSM 5130</strain>
    </source>
</reference>
<evidence type="ECO:0000256" key="1">
    <source>
        <dbReference type="SAM" id="MobiDB-lite"/>
    </source>
</evidence>
<keyword evidence="3" id="KW-1185">Reference proteome</keyword>
<dbReference type="AlphaFoldDB" id="A0A1A6C3Q3"/>
<organism evidence="2 3">
    <name type="scientific">Acidihalobacter prosperus</name>
    <dbReference type="NCBI Taxonomy" id="160660"/>
    <lineage>
        <taxon>Bacteria</taxon>
        <taxon>Pseudomonadati</taxon>
        <taxon>Pseudomonadota</taxon>
        <taxon>Gammaproteobacteria</taxon>
        <taxon>Chromatiales</taxon>
        <taxon>Ectothiorhodospiraceae</taxon>
        <taxon>Acidihalobacter</taxon>
    </lineage>
</organism>
<dbReference type="Proteomes" id="UP000029273">
    <property type="component" value="Unassembled WGS sequence"/>
</dbReference>
<protein>
    <submittedName>
        <fullName evidence="2">Uncharacterized protein</fullName>
    </submittedName>
</protein>
<sequence>MTEKLGHRLGRNLKLHASATASNAHRRPPSSMANPGGTHLIRSENETSTARQAILPIDNWRLLIILATRMLASTRAAR</sequence>
<feature type="region of interest" description="Disordered" evidence="1">
    <location>
        <begin position="1"/>
        <end position="41"/>
    </location>
</feature>
<proteinExistence type="predicted"/>